<name>A0A7V3E857_9BACT</name>
<proteinExistence type="inferred from homology"/>
<feature type="domain" description="ACT" evidence="14">
    <location>
        <begin position="324"/>
        <end position="396"/>
    </location>
</feature>
<dbReference type="GO" id="GO:0051287">
    <property type="term" value="F:NAD binding"/>
    <property type="evidence" value="ECO:0007669"/>
    <property type="project" value="InterPro"/>
</dbReference>
<dbReference type="SUPFAM" id="SSF51735">
    <property type="entry name" value="NAD(P)-binding Rossmann-fold domains"/>
    <property type="match status" value="1"/>
</dbReference>
<evidence type="ECO:0000256" key="10">
    <source>
        <dbReference type="ARBA" id="ARBA00030455"/>
    </source>
</evidence>
<dbReference type="InterPro" id="IPR006140">
    <property type="entry name" value="D-isomer_DH_NAD-bd"/>
</dbReference>
<keyword evidence="9" id="KW-0028">Amino-acid biosynthesis</keyword>
<dbReference type="PANTHER" id="PTHR42789:SF1">
    <property type="entry name" value="D-ISOMER SPECIFIC 2-HYDROXYACID DEHYDROGENASE FAMILY PROTEIN (AFU_ORTHOLOGUE AFUA_6G10090)"/>
    <property type="match status" value="1"/>
</dbReference>
<dbReference type="GO" id="GO:0004617">
    <property type="term" value="F:phosphoglycerate dehydrogenase activity"/>
    <property type="evidence" value="ECO:0007669"/>
    <property type="project" value="UniProtKB-EC"/>
</dbReference>
<dbReference type="InterPro" id="IPR029753">
    <property type="entry name" value="D-isomer_DH_CS"/>
</dbReference>
<evidence type="ECO:0000256" key="4">
    <source>
        <dbReference type="ARBA" id="ARBA00013001"/>
    </source>
</evidence>
<dbReference type="InterPro" id="IPR036291">
    <property type="entry name" value="NAD(P)-bd_dom_sf"/>
</dbReference>
<evidence type="ECO:0000259" key="14">
    <source>
        <dbReference type="PROSITE" id="PS51671"/>
    </source>
</evidence>
<evidence type="ECO:0000256" key="6">
    <source>
        <dbReference type="ARBA" id="ARBA00021582"/>
    </source>
</evidence>
<dbReference type="FunFam" id="3.40.50.720:FF:000041">
    <property type="entry name" value="D-3-phosphoglycerate dehydrogenase"/>
    <property type="match status" value="1"/>
</dbReference>
<dbReference type="Gene3D" id="3.40.50.720">
    <property type="entry name" value="NAD(P)-binding Rossmann-like Domain"/>
    <property type="match status" value="2"/>
</dbReference>
<dbReference type="PROSITE" id="PS00670">
    <property type="entry name" value="D_2_HYDROXYACID_DH_2"/>
    <property type="match status" value="1"/>
</dbReference>
<comment type="caution">
    <text evidence="15">The sequence shown here is derived from an EMBL/GenBank/DDBJ whole genome shotgun (WGS) entry which is preliminary data.</text>
</comment>
<evidence type="ECO:0000313" key="15">
    <source>
        <dbReference type="EMBL" id="HFI92042.1"/>
    </source>
</evidence>
<dbReference type="EMBL" id="DSUJ01000008">
    <property type="protein sequence ID" value="HFI92042.1"/>
    <property type="molecule type" value="Genomic_DNA"/>
</dbReference>
<dbReference type="SUPFAM" id="SSF52283">
    <property type="entry name" value="Formate/glycerate dehydrogenase catalytic domain-like"/>
    <property type="match status" value="1"/>
</dbReference>
<comment type="function">
    <text evidence="1">Catalyzes the reversible oxidation of 3-phospho-D-glycerate to 3-phosphonooxypyruvate, the first step of the phosphorylated L-serine biosynthesis pathway. Also catalyzes the reversible oxidation of 2-hydroxyglutarate to 2-oxoglutarate.</text>
</comment>
<protein>
    <recommendedName>
        <fullName evidence="6">D-3-phosphoglycerate dehydrogenase</fullName>
        <ecNumber evidence="4">1.1.1.399</ecNumber>
        <ecNumber evidence="5">1.1.1.95</ecNumber>
    </recommendedName>
    <alternativeName>
        <fullName evidence="10">2-oxoglutarate reductase</fullName>
    </alternativeName>
</protein>
<dbReference type="GO" id="GO:0006564">
    <property type="term" value="P:L-serine biosynthetic process"/>
    <property type="evidence" value="ECO:0007669"/>
    <property type="project" value="UniProtKB-KW"/>
</dbReference>
<dbReference type="SUPFAM" id="SSF55021">
    <property type="entry name" value="ACT-like"/>
    <property type="match status" value="1"/>
</dbReference>
<dbReference type="AlphaFoldDB" id="A0A7V3E857"/>
<evidence type="ECO:0000256" key="13">
    <source>
        <dbReference type="RuleBase" id="RU003719"/>
    </source>
</evidence>
<keyword evidence="9" id="KW-0718">Serine biosynthesis</keyword>
<comment type="catalytic activity">
    <reaction evidence="12">
        <text>(2R)-3-phosphoglycerate + NAD(+) = 3-phosphooxypyruvate + NADH + H(+)</text>
        <dbReference type="Rhea" id="RHEA:12641"/>
        <dbReference type="ChEBI" id="CHEBI:15378"/>
        <dbReference type="ChEBI" id="CHEBI:18110"/>
        <dbReference type="ChEBI" id="CHEBI:57540"/>
        <dbReference type="ChEBI" id="CHEBI:57945"/>
        <dbReference type="ChEBI" id="CHEBI:58272"/>
        <dbReference type="EC" id="1.1.1.95"/>
    </reaction>
</comment>
<keyword evidence="8" id="KW-0520">NAD</keyword>
<evidence type="ECO:0000256" key="8">
    <source>
        <dbReference type="ARBA" id="ARBA00023027"/>
    </source>
</evidence>
<sequence length="396" mass="43780">MKLKVLIADKFPEKYIQELKDLDLEVIYEPKLGEKDLPKAAEDVDILVVRSTIVNEETINNSKKLNLIIRAGSGVNNIAIAAANKKGVYVANCPGMNAVAVAELTIGLMIALDRFIPDNVYDFRNGVWNKDKYSKGKGLKGKTLGIIGVGNIGKEVAKRALAFEMNVYGKDISRIEGVPIKDFSEMDQLLPLCDIVTIHLPATPQTKGLFNKQMFSYMKDGAYLINTSRHDVIVEEDLLEAIKEKNLRVALDVFKGEPEGKAGEVKSPLQNNPNIYVTHHIGASTEQAQDAVAEETVRIIKHYVHSGVIDHWVNRAKITDAKYQLVVKHYDKPGVLASVLDVIRQGNINIEEIENIIFEGGIAACCTMKLKLPATAEMLKQISENPNVISVSHVEI</sequence>
<dbReference type="Pfam" id="PF02826">
    <property type="entry name" value="2-Hacid_dh_C"/>
    <property type="match status" value="1"/>
</dbReference>
<evidence type="ECO:0000256" key="1">
    <source>
        <dbReference type="ARBA" id="ARBA00003800"/>
    </source>
</evidence>
<evidence type="ECO:0000256" key="2">
    <source>
        <dbReference type="ARBA" id="ARBA00005216"/>
    </source>
</evidence>
<dbReference type="EC" id="1.1.1.399" evidence="4"/>
<dbReference type="UniPathway" id="UPA00135">
    <property type="reaction ID" value="UER00196"/>
</dbReference>
<accession>A0A7V3E857</accession>
<reference evidence="15" key="1">
    <citation type="journal article" date="2020" name="mSystems">
        <title>Genome- and Community-Level Interaction Insights into Carbon Utilization and Element Cycling Functions of Hydrothermarchaeota in Hydrothermal Sediment.</title>
        <authorList>
            <person name="Zhou Z."/>
            <person name="Liu Y."/>
            <person name="Xu W."/>
            <person name="Pan J."/>
            <person name="Luo Z.H."/>
            <person name="Li M."/>
        </authorList>
    </citation>
    <scope>NUCLEOTIDE SEQUENCE [LARGE SCALE GENOMIC DNA]</scope>
    <source>
        <strain evidence="15">SpSt-479</strain>
    </source>
</reference>
<dbReference type="Gene3D" id="3.30.70.260">
    <property type="match status" value="1"/>
</dbReference>
<comment type="catalytic activity">
    <reaction evidence="11">
        <text>(R)-2-hydroxyglutarate + NAD(+) = 2-oxoglutarate + NADH + H(+)</text>
        <dbReference type="Rhea" id="RHEA:49612"/>
        <dbReference type="ChEBI" id="CHEBI:15378"/>
        <dbReference type="ChEBI" id="CHEBI:15801"/>
        <dbReference type="ChEBI" id="CHEBI:16810"/>
        <dbReference type="ChEBI" id="CHEBI:57540"/>
        <dbReference type="ChEBI" id="CHEBI:57945"/>
        <dbReference type="EC" id="1.1.1.399"/>
    </reaction>
</comment>
<dbReference type="InterPro" id="IPR045865">
    <property type="entry name" value="ACT-like_dom_sf"/>
</dbReference>
<evidence type="ECO:0000256" key="7">
    <source>
        <dbReference type="ARBA" id="ARBA00023002"/>
    </source>
</evidence>
<dbReference type="CDD" id="cd12174">
    <property type="entry name" value="PGDH_like_3"/>
    <property type="match status" value="1"/>
</dbReference>
<evidence type="ECO:0000256" key="3">
    <source>
        <dbReference type="ARBA" id="ARBA00005854"/>
    </source>
</evidence>
<gene>
    <name evidence="15" type="ORF">ENS31_11040</name>
</gene>
<evidence type="ECO:0000256" key="11">
    <source>
        <dbReference type="ARBA" id="ARBA00048126"/>
    </source>
</evidence>
<dbReference type="InterPro" id="IPR050857">
    <property type="entry name" value="D-2-hydroxyacid_DH"/>
</dbReference>
<dbReference type="Pfam" id="PF00389">
    <property type="entry name" value="2-Hacid_dh"/>
    <property type="match status" value="1"/>
</dbReference>
<dbReference type="GO" id="GO:0047545">
    <property type="term" value="F:(S)-2-hydroxyglutarate dehydrogenase activity"/>
    <property type="evidence" value="ECO:0007669"/>
    <property type="project" value="UniProtKB-ARBA"/>
</dbReference>
<evidence type="ECO:0000256" key="9">
    <source>
        <dbReference type="ARBA" id="ARBA00023299"/>
    </source>
</evidence>
<dbReference type="EC" id="1.1.1.95" evidence="5"/>
<dbReference type="InterPro" id="IPR006139">
    <property type="entry name" value="D-isomer_2_OHA_DH_cat_dom"/>
</dbReference>
<organism evidence="15">
    <name type="scientific">Ignavibacterium album</name>
    <dbReference type="NCBI Taxonomy" id="591197"/>
    <lineage>
        <taxon>Bacteria</taxon>
        <taxon>Pseudomonadati</taxon>
        <taxon>Ignavibacteriota</taxon>
        <taxon>Ignavibacteria</taxon>
        <taxon>Ignavibacteriales</taxon>
        <taxon>Ignavibacteriaceae</taxon>
        <taxon>Ignavibacterium</taxon>
    </lineage>
</organism>
<comment type="pathway">
    <text evidence="2">Amino-acid biosynthesis; L-serine biosynthesis; L-serine from 3-phospho-D-glycerate: step 1/3.</text>
</comment>
<dbReference type="PANTHER" id="PTHR42789">
    <property type="entry name" value="D-ISOMER SPECIFIC 2-HYDROXYACID DEHYDROGENASE FAMILY PROTEIN (AFU_ORTHOLOGUE AFUA_6G10090)"/>
    <property type="match status" value="1"/>
</dbReference>
<evidence type="ECO:0000256" key="12">
    <source>
        <dbReference type="ARBA" id="ARBA00048731"/>
    </source>
</evidence>
<evidence type="ECO:0000256" key="5">
    <source>
        <dbReference type="ARBA" id="ARBA00013143"/>
    </source>
</evidence>
<dbReference type="PROSITE" id="PS51671">
    <property type="entry name" value="ACT"/>
    <property type="match status" value="1"/>
</dbReference>
<comment type="similarity">
    <text evidence="3 13">Belongs to the D-isomer specific 2-hydroxyacid dehydrogenase family.</text>
</comment>
<dbReference type="InterPro" id="IPR002912">
    <property type="entry name" value="ACT_dom"/>
</dbReference>
<keyword evidence="7 13" id="KW-0560">Oxidoreductase</keyword>